<feature type="compositionally biased region" description="Basic and acidic residues" evidence="3">
    <location>
        <begin position="216"/>
        <end position="228"/>
    </location>
</feature>
<evidence type="ECO:0000313" key="5">
    <source>
        <dbReference type="EMBL" id="KAL1413658.1"/>
    </source>
</evidence>
<dbReference type="Gene3D" id="1.20.5.170">
    <property type="match status" value="1"/>
</dbReference>
<evidence type="ECO:0000256" key="1">
    <source>
        <dbReference type="ARBA" id="ARBA00005331"/>
    </source>
</evidence>
<protein>
    <recommendedName>
        <fullName evidence="4">Autophagy-related protein 16 domain-containing protein</fullName>
    </recommendedName>
</protein>
<comment type="similarity">
    <text evidence="1">Belongs to the ATG16 family.</text>
</comment>
<evidence type="ECO:0000256" key="3">
    <source>
        <dbReference type="SAM" id="MobiDB-lite"/>
    </source>
</evidence>
<reference evidence="5 6" key="1">
    <citation type="submission" date="2023-08" db="EMBL/GenBank/DDBJ databases">
        <title>Annotated Genome Sequence of Vanrija albida AlHP1.</title>
        <authorList>
            <person name="Herzog R."/>
        </authorList>
    </citation>
    <scope>NUCLEOTIDE SEQUENCE [LARGE SCALE GENOMIC DNA]</scope>
    <source>
        <strain evidence="5 6">AlHP1</strain>
    </source>
</reference>
<comment type="caution">
    <text evidence="5">The sequence shown here is derived from an EMBL/GenBank/DDBJ whole genome shotgun (WGS) entry which is preliminary data.</text>
</comment>
<dbReference type="RefSeq" id="XP_069213602.1">
    <property type="nucleotide sequence ID" value="XM_069350058.1"/>
</dbReference>
<feature type="domain" description="Autophagy-related protein 16" evidence="4">
    <location>
        <begin position="29"/>
        <end position="199"/>
    </location>
</feature>
<dbReference type="Proteomes" id="UP001565368">
    <property type="component" value="Unassembled WGS sequence"/>
</dbReference>
<sequence>MSTLSPSGPPEWQNTIRARLLSAQHAGEPLRDVIEQYQRLAKTTRDLKIRNRALLRGGAGAVVGSGDGAPQGELLSSLDSQINQLRSEMQTLYRTQAAAQNKQLAMADALRDRDEEVRGLREEVRELRDARDSGARRERNMDERMKMREEDVKILHDEILAYQIEISGLGQRNSALQADNASLLQRWLDKMNLTAEEMNSEFEREASTLRATPSPTKEEGDFRAGGKA</sequence>
<evidence type="ECO:0000256" key="2">
    <source>
        <dbReference type="SAM" id="Coils"/>
    </source>
</evidence>
<feature type="coiled-coil region" evidence="2">
    <location>
        <begin position="75"/>
        <end position="130"/>
    </location>
</feature>
<proteinExistence type="inferred from homology"/>
<evidence type="ECO:0000259" key="4">
    <source>
        <dbReference type="Pfam" id="PF08614"/>
    </source>
</evidence>
<gene>
    <name evidence="5" type="ORF">Q8F55_001437</name>
</gene>
<dbReference type="EMBL" id="JBBXJM010000001">
    <property type="protein sequence ID" value="KAL1413658.1"/>
    <property type="molecule type" value="Genomic_DNA"/>
</dbReference>
<keyword evidence="2" id="KW-0175">Coiled coil</keyword>
<organism evidence="5 6">
    <name type="scientific">Vanrija albida</name>
    <dbReference type="NCBI Taxonomy" id="181172"/>
    <lineage>
        <taxon>Eukaryota</taxon>
        <taxon>Fungi</taxon>
        <taxon>Dikarya</taxon>
        <taxon>Basidiomycota</taxon>
        <taxon>Agaricomycotina</taxon>
        <taxon>Tremellomycetes</taxon>
        <taxon>Trichosporonales</taxon>
        <taxon>Trichosporonaceae</taxon>
        <taxon>Vanrija</taxon>
    </lineage>
</organism>
<accession>A0ABR3QGW1</accession>
<dbReference type="InterPro" id="IPR013923">
    <property type="entry name" value="Autophagy-rel_prot_16_dom"/>
</dbReference>
<dbReference type="GeneID" id="95982480"/>
<name>A0ABR3QGW1_9TREE</name>
<dbReference type="Pfam" id="PF08614">
    <property type="entry name" value="ATG16"/>
    <property type="match status" value="1"/>
</dbReference>
<feature type="region of interest" description="Disordered" evidence="3">
    <location>
        <begin position="198"/>
        <end position="228"/>
    </location>
</feature>
<evidence type="ECO:0000313" key="6">
    <source>
        <dbReference type="Proteomes" id="UP001565368"/>
    </source>
</evidence>
<keyword evidence="6" id="KW-1185">Reference proteome</keyword>